<dbReference type="InterPro" id="IPR007726">
    <property type="entry name" value="SS18_N"/>
</dbReference>
<evidence type="ECO:0000313" key="4">
    <source>
        <dbReference type="Ensembl" id="ENSUPAP00010028257.1"/>
    </source>
</evidence>
<reference evidence="4" key="2">
    <citation type="submission" date="2025-09" db="UniProtKB">
        <authorList>
            <consortium name="Ensembl"/>
        </authorList>
    </citation>
    <scope>IDENTIFICATION</scope>
</reference>
<name>A0A8D2IAT4_UROPR</name>
<feature type="domain" description="SS18 N-terminal" evidence="3">
    <location>
        <begin position="13"/>
        <end position="47"/>
    </location>
</feature>
<evidence type="ECO:0000256" key="2">
    <source>
        <dbReference type="SAM" id="MobiDB-lite"/>
    </source>
</evidence>
<dbReference type="Proteomes" id="UP000694417">
    <property type="component" value="Unplaced"/>
</dbReference>
<organism evidence="4 5">
    <name type="scientific">Urocitellus parryii</name>
    <name type="common">Arctic ground squirrel</name>
    <name type="synonym">Spermophilus parryii</name>
    <dbReference type="NCBI Taxonomy" id="9999"/>
    <lineage>
        <taxon>Eukaryota</taxon>
        <taxon>Metazoa</taxon>
        <taxon>Chordata</taxon>
        <taxon>Craniata</taxon>
        <taxon>Vertebrata</taxon>
        <taxon>Euteleostomi</taxon>
        <taxon>Mammalia</taxon>
        <taxon>Eutheria</taxon>
        <taxon>Euarchontoglires</taxon>
        <taxon>Glires</taxon>
        <taxon>Rodentia</taxon>
        <taxon>Sciuromorpha</taxon>
        <taxon>Sciuridae</taxon>
        <taxon>Xerinae</taxon>
        <taxon>Marmotini</taxon>
        <taxon>Urocitellus</taxon>
    </lineage>
</organism>
<accession>A0A8D2IAT4</accession>
<evidence type="ECO:0000259" key="3">
    <source>
        <dbReference type="Pfam" id="PF05030"/>
    </source>
</evidence>
<comment type="similarity">
    <text evidence="1">Belongs to the SS18 family.</text>
</comment>
<proteinExistence type="inferred from homology"/>
<dbReference type="AlphaFoldDB" id="A0A8D2IAT4"/>
<evidence type="ECO:0000313" key="5">
    <source>
        <dbReference type="Proteomes" id="UP000694417"/>
    </source>
</evidence>
<feature type="region of interest" description="Disordered" evidence="2">
    <location>
        <begin position="68"/>
        <end position="99"/>
    </location>
</feature>
<dbReference type="Ensembl" id="ENSUPAT00010032176.1">
    <property type="protein sequence ID" value="ENSUPAP00010028257.1"/>
    <property type="gene ID" value="ENSUPAG00010022323.1"/>
</dbReference>
<sequence length="99" mass="11044">MLVGFVPDWMRGKAEVNQERIQQLLEENDQLTCCMVDYQNKCVQYQRVCQPIQFFKIIECGQFIPSGPAQGPGKRSTAFSPSSPSPSAGPHTSCGREFS</sequence>
<keyword evidence="5" id="KW-1185">Reference proteome</keyword>
<reference evidence="4" key="1">
    <citation type="submission" date="2025-08" db="UniProtKB">
        <authorList>
            <consortium name="Ensembl"/>
        </authorList>
    </citation>
    <scope>IDENTIFICATION</scope>
</reference>
<protein>
    <recommendedName>
        <fullName evidence="3">SS18 N-terminal domain-containing protein</fullName>
    </recommendedName>
</protein>
<evidence type="ECO:0000256" key="1">
    <source>
        <dbReference type="ARBA" id="ARBA00007945"/>
    </source>
</evidence>
<dbReference type="Pfam" id="PF05030">
    <property type="entry name" value="SSXT"/>
    <property type="match status" value="1"/>
</dbReference>